<dbReference type="Proteomes" id="UP000756346">
    <property type="component" value="Unassembled WGS sequence"/>
</dbReference>
<accession>A0A9P9BPW5</accession>
<dbReference type="RefSeq" id="XP_046011955.1">
    <property type="nucleotide sequence ID" value="XM_046158922.1"/>
</dbReference>
<gene>
    <name evidence="1" type="ORF">B0I36DRAFT_364177</name>
</gene>
<evidence type="ECO:0000313" key="1">
    <source>
        <dbReference type="EMBL" id="KAH7029667.1"/>
    </source>
</evidence>
<dbReference type="OrthoDB" id="193703at2759"/>
<protein>
    <submittedName>
        <fullName evidence="1">Uncharacterized protein</fullName>
    </submittedName>
</protein>
<dbReference type="EMBL" id="JAGTJQ010000006">
    <property type="protein sequence ID" value="KAH7029667.1"/>
    <property type="molecule type" value="Genomic_DNA"/>
</dbReference>
<comment type="caution">
    <text evidence="1">The sequence shown here is derived from an EMBL/GenBank/DDBJ whole genome shotgun (WGS) entry which is preliminary data.</text>
</comment>
<reference evidence="1" key="1">
    <citation type="journal article" date="2021" name="Nat. Commun.">
        <title>Genetic determinants of endophytism in the Arabidopsis root mycobiome.</title>
        <authorList>
            <person name="Mesny F."/>
            <person name="Miyauchi S."/>
            <person name="Thiergart T."/>
            <person name="Pickel B."/>
            <person name="Atanasova L."/>
            <person name="Karlsson M."/>
            <person name="Huettel B."/>
            <person name="Barry K.W."/>
            <person name="Haridas S."/>
            <person name="Chen C."/>
            <person name="Bauer D."/>
            <person name="Andreopoulos W."/>
            <person name="Pangilinan J."/>
            <person name="LaButti K."/>
            <person name="Riley R."/>
            <person name="Lipzen A."/>
            <person name="Clum A."/>
            <person name="Drula E."/>
            <person name="Henrissat B."/>
            <person name="Kohler A."/>
            <person name="Grigoriev I.V."/>
            <person name="Martin F.M."/>
            <person name="Hacquard S."/>
        </authorList>
    </citation>
    <scope>NUCLEOTIDE SEQUENCE</scope>
    <source>
        <strain evidence="1">MPI-CAGE-CH-0230</strain>
    </source>
</reference>
<dbReference type="GeneID" id="70188468"/>
<sequence length="118" mass="12895">MVASRSHHGLREALVPQRVVQTGRHNLGAEPLPKTGGSGVAAVLPVIRPLVENIRQPHVPMFFCVDEANQRRHAVAEMLAAEGGWDLEWCVAACEAEGVDALDRVREWLANWAPMKAA</sequence>
<proteinExistence type="predicted"/>
<organism evidence="1 2">
    <name type="scientific">Microdochium trichocladiopsis</name>
    <dbReference type="NCBI Taxonomy" id="1682393"/>
    <lineage>
        <taxon>Eukaryota</taxon>
        <taxon>Fungi</taxon>
        <taxon>Dikarya</taxon>
        <taxon>Ascomycota</taxon>
        <taxon>Pezizomycotina</taxon>
        <taxon>Sordariomycetes</taxon>
        <taxon>Xylariomycetidae</taxon>
        <taxon>Xylariales</taxon>
        <taxon>Microdochiaceae</taxon>
        <taxon>Microdochium</taxon>
    </lineage>
</organism>
<evidence type="ECO:0000313" key="2">
    <source>
        <dbReference type="Proteomes" id="UP000756346"/>
    </source>
</evidence>
<dbReference type="AlphaFoldDB" id="A0A9P9BPW5"/>
<keyword evidence="2" id="KW-1185">Reference proteome</keyword>
<name>A0A9P9BPW5_9PEZI</name>